<evidence type="ECO:0000313" key="7">
    <source>
        <dbReference type="Proteomes" id="UP000245609"/>
    </source>
</evidence>
<dbReference type="InterPro" id="IPR001055">
    <property type="entry name" value="Adrenodoxin-like"/>
</dbReference>
<dbReference type="GO" id="GO:0009055">
    <property type="term" value="F:electron transfer activity"/>
    <property type="evidence" value="ECO:0007669"/>
    <property type="project" value="TreeGrafter"/>
</dbReference>
<dbReference type="GO" id="GO:0140647">
    <property type="term" value="P:P450-containing electron transport chain"/>
    <property type="evidence" value="ECO:0007669"/>
    <property type="project" value="InterPro"/>
</dbReference>
<proteinExistence type="predicted"/>
<dbReference type="AlphaFoldDB" id="A0A2T9ZDL2"/>
<gene>
    <name evidence="6" type="ORF">BB560_002877</name>
</gene>
<dbReference type="STRING" id="133381.A0A2T9ZDL2"/>
<dbReference type="EMBL" id="MBFS01000364">
    <property type="protein sequence ID" value="PVV02665.1"/>
    <property type="molecule type" value="Genomic_DNA"/>
</dbReference>
<dbReference type="InterPro" id="IPR036010">
    <property type="entry name" value="2Fe-2S_ferredoxin-like_sf"/>
</dbReference>
<dbReference type="InterPro" id="IPR012675">
    <property type="entry name" value="Beta-grasp_dom_sf"/>
</dbReference>
<name>A0A2T9ZDL2_9FUNG</name>
<organism evidence="6 7">
    <name type="scientific">Smittium megazygosporum</name>
    <dbReference type="NCBI Taxonomy" id="133381"/>
    <lineage>
        <taxon>Eukaryota</taxon>
        <taxon>Fungi</taxon>
        <taxon>Fungi incertae sedis</taxon>
        <taxon>Zoopagomycota</taxon>
        <taxon>Kickxellomycotina</taxon>
        <taxon>Harpellomycetes</taxon>
        <taxon>Harpellales</taxon>
        <taxon>Legeriomycetaceae</taxon>
        <taxon>Smittium</taxon>
    </lineage>
</organism>
<comment type="caution">
    <text evidence="6">The sequence shown here is derived from an EMBL/GenBank/DDBJ whole genome shotgun (WGS) entry which is preliminary data.</text>
</comment>
<dbReference type="PROSITE" id="PS51085">
    <property type="entry name" value="2FE2S_FER_2"/>
    <property type="match status" value="1"/>
</dbReference>
<dbReference type="GO" id="GO:0051537">
    <property type="term" value="F:2 iron, 2 sulfur cluster binding"/>
    <property type="evidence" value="ECO:0007669"/>
    <property type="project" value="UniProtKB-KW"/>
</dbReference>
<keyword evidence="2" id="KW-0479">Metal-binding</keyword>
<dbReference type="GO" id="GO:0046872">
    <property type="term" value="F:metal ion binding"/>
    <property type="evidence" value="ECO:0007669"/>
    <property type="project" value="UniProtKB-KW"/>
</dbReference>
<dbReference type="CDD" id="cd00207">
    <property type="entry name" value="fer2"/>
    <property type="match status" value="1"/>
</dbReference>
<evidence type="ECO:0000256" key="3">
    <source>
        <dbReference type="ARBA" id="ARBA00023004"/>
    </source>
</evidence>
<dbReference type="Gene3D" id="3.10.20.30">
    <property type="match status" value="1"/>
</dbReference>
<dbReference type="Pfam" id="PF00111">
    <property type="entry name" value="Fer2"/>
    <property type="match status" value="1"/>
</dbReference>
<evidence type="ECO:0000256" key="1">
    <source>
        <dbReference type="ARBA" id="ARBA00022714"/>
    </source>
</evidence>
<keyword evidence="4" id="KW-0411">Iron-sulfur</keyword>
<keyword evidence="3" id="KW-0408">Iron</keyword>
<accession>A0A2T9ZDL2</accession>
<keyword evidence="1" id="KW-0001">2Fe-2S</keyword>
<dbReference type="PANTHER" id="PTHR23426:SF76">
    <property type="entry name" value="ADRENODOXIN-LIKE PROTEIN 2, MITOCHONDRIAL"/>
    <property type="match status" value="1"/>
</dbReference>
<evidence type="ECO:0000259" key="5">
    <source>
        <dbReference type="PROSITE" id="PS51085"/>
    </source>
</evidence>
<keyword evidence="7" id="KW-1185">Reference proteome</keyword>
<feature type="domain" description="2Fe-2S ferredoxin-type" evidence="5">
    <location>
        <begin position="43"/>
        <end position="160"/>
    </location>
</feature>
<evidence type="ECO:0000256" key="2">
    <source>
        <dbReference type="ARBA" id="ARBA00022723"/>
    </source>
</evidence>
<dbReference type="SUPFAM" id="SSF54292">
    <property type="entry name" value="2Fe-2S ferredoxin-like"/>
    <property type="match status" value="1"/>
</dbReference>
<dbReference type="PANTHER" id="PTHR23426">
    <property type="entry name" value="FERREDOXIN/ADRENODOXIN"/>
    <property type="match status" value="1"/>
</dbReference>
<dbReference type="InterPro" id="IPR001041">
    <property type="entry name" value="2Fe-2S_ferredoxin-type"/>
</dbReference>
<reference evidence="6 7" key="1">
    <citation type="journal article" date="2018" name="MBio">
        <title>Comparative Genomics Reveals the Core Gene Toolbox for the Fungus-Insect Symbiosis.</title>
        <authorList>
            <person name="Wang Y."/>
            <person name="Stata M."/>
            <person name="Wang W."/>
            <person name="Stajich J.E."/>
            <person name="White M.M."/>
            <person name="Moncalvo J.M."/>
        </authorList>
    </citation>
    <scope>NUCLEOTIDE SEQUENCE [LARGE SCALE GENOMIC DNA]</scope>
    <source>
        <strain evidence="6 7">SC-DP-2</strain>
    </source>
</reference>
<dbReference type="GO" id="GO:0005739">
    <property type="term" value="C:mitochondrion"/>
    <property type="evidence" value="ECO:0007669"/>
    <property type="project" value="TreeGrafter"/>
</dbReference>
<evidence type="ECO:0000313" key="6">
    <source>
        <dbReference type="EMBL" id="PVV02665.1"/>
    </source>
</evidence>
<dbReference type="Proteomes" id="UP000245609">
    <property type="component" value="Unassembled WGS sequence"/>
</dbReference>
<sequence>MFLVSVRAVCHTQLRHFSKSCVVSNTSTIKNSQQNPIISKSQKKVSFETQENRKASSISSLAEKPYNVKCKQGTRLIDAAKSCGLEIAGICGGKMVCTSCHILLDNENYNKLDPPTEEELDLLDLSLNIHPGLEGKPRLGCQIKLSKNMNGAEFIVPNFSLK</sequence>
<evidence type="ECO:0000256" key="4">
    <source>
        <dbReference type="ARBA" id="ARBA00023014"/>
    </source>
</evidence>
<dbReference type="OrthoDB" id="268593at2759"/>
<protein>
    <recommendedName>
        <fullName evidence="5">2Fe-2S ferredoxin-type domain-containing protein</fullName>
    </recommendedName>
</protein>